<name>A0A6B3NTS7_9PSED</name>
<dbReference type="SUPFAM" id="SSF103190">
    <property type="entry name" value="Sensory domain-like"/>
    <property type="match status" value="1"/>
</dbReference>
<dbReference type="CDD" id="cd18773">
    <property type="entry name" value="PDC1_HK_sensor"/>
    <property type="match status" value="1"/>
</dbReference>
<dbReference type="EMBL" id="JAAHBU010000149">
    <property type="protein sequence ID" value="NER64471.1"/>
    <property type="molecule type" value="Genomic_DNA"/>
</dbReference>
<reference evidence="3 4" key="1">
    <citation type="submission" date="2020-02" db="EMBL/GenBank/DDBJ databases">
        <title>Broccoli isolated Pseudomonas sp.</title>
        <authorList>
            <person name="Fujikawa T."/>
            <person name="Sawada H."/>
        </authorList>
    </citation>
    <scope>NUCLEOTIDE SEQUENCE [LARGE SCALE GENOMIC DNA]</scope>
    <source>
        <strain evidence="2 4">MAFF212427</strain>
        <strain evidence="1 3">MAFF212428</strain>
    </source>
</reference>
<dbReference type="AlphaFoldDB" id="A0A6B3NTS7"/>
<evidence type="ECO:0000313" key="2">
    <source>
        <dbReference type="EMBL" id="NER64471.1"/>
    </source>
</evidence>
<sequence>MSLGKMPQIDLRKLILLFALLTALVTLANSFYAAYRVQRQVLVDNALEHGRAYSAKVASSIDAFLQTAQQHLAYSAGQLQGKLDDPQHLAAEARRLQQQDSGFNSIAIVDAHGQVLSTFAQALLGDGRSLTSSGAAQALHSREPLISQAYTSSAGNLVVFISYPLLSAAGDYLGFVGGSIYLRQKGVMHTLISNHFYHDGTYTFVVDRHRRLLYHPQPAAAT</sequence>
<protein>
    <submittedName>
        <fullName evidence="2">Uncharacterized protein</fullName>
    </submittedName>
</protein>
<comment type="caution">
    <text evidence="2">The sequence shown here is derived from an EMBL/GenBank/DDBJ whole genome shotgun (WGS) entry which is preliminary data.</text>
</comment>
<accession>A0A6B3NTS7</accession>
<organism evidence="2 4">
    <name type="scientific">Pseudomonas brassicae</name>
    <dbReference type="NCBI Taxonomy" id="2708063"/>
    <lineage>
        <taxon>Bacteria</taxon>
        <taxon>Pseudomonadati</taxon>
        <taxon>Pseudomonadota</taxon>
        <taxon>Gammaproteobacteria</taxon>
        <taxon>Pseudomonadales</taxon>
        <taxon>Pseudomonadaceae</taxon>
        <taxon>Pseudomonas</taxon>
    </lineage>
</organism>
<evidence type="ECO:0000313" key="1">
    <source>
        <dbReference type="EMBL" id="NER61840.1"/>
    </source>
</evidence>
<dbReference type="Proteomes" id="UP000480410">
    <property type="component" value="Unassembled WGS sequence"/>
</dbReference>
<keyword evidence="4" id="KW-1185">Reference proteome</keyword>
<dbReference type="InterPro" id="IPR029151">
    <property type="entry name" value="Sensor-like_sf"/>
</dbReference>
<gene>
    <name evidence="1" type="ORF">G3435_21510</name>
    <name evidence="2" type="ORF">G3436_11945</name>
</gene>
<evidence type="ECO:0000313" key="4">
    <source>
        <dbReference type="Proteomes" id="UP000482634"/>
    </source>
</evidence>
<dbReference type="RefSeq" id="WP_163945099.1">
    <property type="nucleotide sequence ID" value="NZ_JAAHBU010000149.1"/>
</dbReference>
<dbReference type="Gene3D" id="3.30.450.20">
    <property type="entry name" value="PAS domain"/>
    <property type="match status" value="1"/>
</dbReference>
<proteinExistence type="predicted"/>
<dbReference type="EMBL" id="JAAHBV010000552">
    <property type="protein sequence ID" value="NER61840.1"/>
    <property type="molecule type" value="Genomic_DNA"/>
</dbReference>
<dbReference type="Proteomes" id="UP000482634">
    <property type="component" value="Unassembled WGS sequence"/>
</dbReference>
<accession>A0A6M0D612</accession>
<evidence type="ECO:0000313" key="3">
    <source>
        <dbReference type="Proteomes" id="UP000480410"/>
    </source>
</evidence>